<gene>
    <name evidence="2" type="ORF">BHQ17_12530</name>
</gene>
<dbReference type="AlphaFoldDB" id="A0A1E3RW58"/>
<organism evidence="2 3">
    <name type="scientific">Mycolicibacterium holsaticum</name>
    <dbReference type="NCBI Taxonomy" id="152142"/>
    <lineage>
        <taxon>Bacteria</taxon>
        <taxon>Bacillati</taxon>
        <taxon>Actinomycetota</taxon>
        <taxon>Actinomycetes</taxon>
        <taxon>Mycobacteriales</taxon>
        <taxon>Mycobacteriaceae</taxon>
        <taxon>Mycolicibacterium</taxon>
    </lineage>
</organism>
<dbReference type="EMBL" id="MIGZ01000063">
    <property type="protein sequence ID" value="ODQ93607.1"/>
    <property type="molecule type" value="Genomic_DNA"/>
</dbReference>
<dbReference type="Pfam" id="PF23717">
    <property type="entry name" value="DUF7159"/>
    <property type="match status" value="1"/>
</dbReference>
<name>A0A1E3RW58_9MYCO</name>
<proteinExistence type="predicted"/>
<feature type="domain" description="DUF7159" evidence="1">
    <location>
        <begin position="10"/>
        <end position="92"/>
    </location>
</feature>
<reference evidence="3" key="1">
    <citation type="submission" date="2016-09" db="EMBL/GenBank/DDBJ databases">
        <authorList>
            <person name="Greninger A.L."/>
            <person name="Jerome K.R."/>
            <person name="Mcnair B."/>
            <person name="Wallis C."/>
            <person name="Fang F."/>
        </authorList>
    </citation>
    <scope>NUCLEOTIDE SEQUENCE [LARGE SCALE GENOMIC DNA]</scope>
    <source>
        <strain evidence="3">M7</strain>
    </source>
</reference>
<keyword evidence="3" id="KW-1185">Reference proteome</keyword>
<evidence type="ECO:0000313" key="2">
    <source>
        <dbReference type="EMBL" id="ODQ93607.1"/>
    </source>
</evidence>
<evidence type="ECO:0000313" key="3">
    <source>
        <dbReference type="Proteomes" id="UP000094243"/>
    </source>
</evidence>
<protein>
    <recommendedName>
        <fullName evidence="1">DUF7159 domain-containing protein</fullName>
    </recommendedName>
</protein>
<accession>A0A1E3RW58</accession>
<sequence length="222" mass="22627">MGAAVQTRLELSMTPTGICWALFDATGADPAVLDHDDVGVTGDDGFRGHQGAIRGALAIADASGHVVTSVSLRCTDEIQATCLRNWLLGLGFDVRVAAPPGAPQRRRRFGFGPHLRAATIVVAGVIALFAVAPELGGQPQAASAEQQSPADTSMITVPVAPLHAPASALKIYAVPDHPPASQPVVAVAVAAPVDPVLDPPNPVAPAQDPMADALNSVLSALP</sequence>
<dbReference type="InterPro" id="IPR055583">
    <property type="entry name" value="DUF7159"/>
</dbReference>
<evidence type="ECO:0000259" key="1">
    <source>
        <dbReference type="Pfam" id="PF23717"/>
    </source>
</evidence>
<dbReference type="Proteomes" id="UP000094243">
    <property type="component" value="Unassembled WGS sequence"/>
</dbReference>
<comment type="caution">
    <text evidence="2">The sequence shown here is derived from an EMBL/GenBank/DDBJ whole genome shotgun (WGS) entry which is preliminary data.</text>
</comment>